<keyword evidence="1" id="KW-1133">Transmembrane helix</keyword>
<reference evidence="2 3" key="1">
    <citation type="journal article" date="2014" name="PLoS Genet.">
        <title>Phylogenetically driven sequencing of extremely halophilic archaea reveals strategies for static and dynamic osmo-response.</title>
        <authorList>
            <person name="Becker E.A."/>
            <person name="Seitzer P.M."/>
            <person name="Tritt A."/>
            <person name="Larsen D."/>
            <person name="Krusor M."/>
            <person name="Yao A.I."/>
            <person name="Wu D."/>
            <person name="Madern D."/>
            <person name="Eisen J.A."/>
            <person name="Darling A.E."/>
            <person name="Facciotti M.T."/>
        </authorList>
    </citation>
    <scope>NUCLEOTIDE SEQUENCE [LARGE SCALE GENOMIC DNA]</scope>
    <source>
        <strain evidence="2 3">DSM 12281</strain>
    </source>
</reference>
<dbReference type="PATRIC" id="fig|1230458.4.peg.3776"/>
<keyword evidence="3" id="KW-1185">Reference proteome</keyword>
<evidence type="ECO:0000313" key="3">
    <source>
        <dbReference type="Proteomes" id="UP000011648"/>
    </source>
</evidence>
<accession>L9ZLV5</accession>
<comment type="caution">
    <text evidence="2">The sequence shown here is derived from an EMBL/GenBank/DDBJ whole genome shotgun (WGS) entry which is preliminary data.</text>
</comment>
<sequence length="49" mass="5640">MRLFYFLFAVVMYNLWILANVLVSAGAVPEKPPLSTHLFQEFVVMTDYG</sequence>
<organism evidence="2 3">
    <name type="scientific">Natrialba taiwanensis DSM 12281</name>
    <dbReference type="NCBI Taxonomy" id="1230458"/>
    <lineage>
        <taxon>Archaea</taxon>
        <taxon>Methanobacteriati</taxon>
        <taxon>Methanobacteriota</taxon>
        <taxon>Stenosarchaea group</taxon>
        <taxon>Halobacteria</taxon>
        <taxon>Halobacteriales</taxon>
        <taxon>Natrialbaceae</taxon>
        <taxon>Natrialba</taxon>
    </lineage>
</organism>
<protein>
    <submittedName>
        <fullName evidence="2">Transposase IS4 family protein</fullName>
    </submittedName>
</protein>
<keyword evidence="1" id="KW-0472">Membrane</keyword>
<feature type="transmembrane region" description="Helical" evidence="1">
    <location>
        <begin position="6"/>
        <end position="28"/>
    </location>
</feature>
<evidence type="ECO:0000256" key="1">
    <source>
        <dbReference type="SAM" id="Phobius"/>
    </source>
</evidence>
<gene>
    <name evidence="2" type="ORF">C484_18807</name>
</gene>
<name>L9ZLV5_9EURY</name>
<dbReference type="AlphaFoldDB" id="L9ZLV5"/>
<proteinExistence type="predicted"/>
<keyword evidence="1" id="KW-0812">Transmembrane</keyword>
<dbReference type="Proteomes" id="UP000011648">
    <property type="component" value="Unassembled WGS sequence"/>
</dbReference>
<dbReference type="EMBL" id="AOIL01000064">
    <property type="protein sequence ID" value="ELY86158.1"/>
    <property type="molecule type" value="Genomic_DNA"/>
</dbReference>
<evidence type="ECO:0000313" key="2">
    <source>
        <dbReference type="EMBL" id="ELY86158.1"/>
    </source>
</evidence>